<keyword evidence="3" id="KW-1185">Reference proteome</keyword>
<feature type="region of interest" description="Disordered" evidence="1">
    <location>
        <begin position="1"/>
        <end position="50"/>
    </location>
</feature>
<dbReference type="STRING" id="1081109.A0A162IK08"/>
<proteinExistence type="predicted"/>
<feature type="compositionally biased region" description="Polar residues" evidence="1">
    <location>
        <begin position="39"/>
        <end position="50"/>
    </location>
</feature>
<evidence type="ECO:0000313" key="3">
    <source>
        <dbReference type="Proteomes" id="UP000078544"/>
    </source>
</evidence>
<sequence>MCRKQSLPPPPPSLAAAERKSLSHVKVEEIPTVPDDDTYTPSQSLQSSPCCVSPSESIDSGVGLGYTAMDVEMPYRVYALVQKGALLDSTRKRRLGLWFIPQKPGSEPYCFLVRGIHETFKIKVKASWNPLVASRLLPLASAGNTKNIGFARLKRMLYNVAVDKLDEEFDAYHWIWHSLDALVEAGHLEREAVDRTFASLLDVTLDDGDDDDDEEEEEEEEEEDSGSGEQ</sequence>
<dbReference type="Proteomes" id="UP000078544">
    <property type="component" value="Unassembled WGS sequence"/>
</dbReference>
<feature type="region of interest" description="Disordered" evidence="1">
    <location>
        <begin position="204"/>
        <end position="230"/>
    </location>
</feature>
<feature type="compositionally biased region" description="Basic and acidic residues" evidence="1">
    <location>
        <begin position="17"/>
        <end position="29"/>
    </location>
</feature>
<name>A0A162IK08_9HYPO</name>
<organism evidence="2 3">
    <name type="scientific">Moelleriella libera RCEF 2490</name>
    <dbReference type="NCBI Taxonomy" id="1081109"/>
    <lineage>
        <taxon>Eukaryota</taxon>
        <taxon>Fungi</taxon>
        <taxon>Dikarya</taxon>
        <taxon>Ascomycota</taxon>
        <taxon>Pezizomycotina</taxon>
        <taxon>Sordariomycetes</taxon>
        <taxon>Hypocreomycetidae</taxon>
        <taxon>Hypocreales</taxon>
        <taxon>Clavicipitaceae</taxon>
        <taxon>Moelleriella</taxon>
    </lineage>
</organism>
<evidence type="ECO:0000313" key="2">
    <source>
        <dbReference type="EMBL" id="KZZ95322.1"/>
    </source>
</evidence>
<reference evidence="2 3" key="1">
    <citation type="journal article" date="2016" name="Genome Biol. Evol.">
        <title>Divergent and convergent evolution of fungal pathogenicity.</title>
        <authorList>
            <person name="Shang Y."/>
            <person name="Xiao G."/>
            <person name="Zheng P."/>
            <person name="Cen K."/>
            <person name="Zhan S."/>
            <person name="Wang C."/>
        </authorList>
    </citation>
    <scope>NUCLEOTIDE SEQUENCE [LARGE SCALE GENOMIC DNA]</scope>
    <source>
        <strain evidence="2 3">RCEF 2490</strain>
    </source>
</reference>
<accession>A0A162IK08</accession>
<dbReference type="AlphaFoldDB" id="A0A162IK08"/>
<comment type="caution">
    <text evidence="2">The sequence shown here is derived from an EMBL/GenBank/DDBJ whole genome shotgun (WGS) entry which is preliminary data.</text>
</comment>
<gene>
    <name evidence="2" type="ORF">AAL_04553</name>
</gene>
<protein>
    <submittedName>
        <fullName evidence="2">Uncharacterized protein</fullName>
    </submittedName>
</protein>
<evidence type="ECO:0000256" key="1">
    <source>
        <dbReference type="SAM" id="MobiDB-lite"/>
    </source>
</evidence>
<dbReference type="EMBL" id="AZGY01000009">
    <property type="protein sequence ID" value="KZZ95322.1"/>
    <property type="molecule type" value="Genomic_DNA"/>
</dbReference>